<dbReference type="InterPro" id="IPR019734">
    <property type="entry name" value="TPR_rpt"/>
</dbReference>
<dbReference type="PANTHER" id="PTHR44858:SF1">
    <property type="entry name" value="UDP-N-ACETYLGLUCOSAMINE--PEPTIDE N-ACETYLGLUCOSAMINYLTRANSFERASE SPINDLY-RELATED"/>
    <property type="match status" value="1"/>
</dbReference>
<dbReference type="InterPro" id="IPR050498">
    <property type="entry name" value="Ycf3"/>
</dbReference>
<dbReference type="PANTHER" id="PTHR44858">
    <property type="entry name" value="TETRATRICOPEPTIDE REPEAT PROTEIN 6"/>
    <property type="match status" value="1"/>
</dbReference>
<gene>
    <name evidence="4" type="ORF">NG895_08885</name>
</gene>
<organism evidence="4 5">
    <name type="scientific">Aeoliella straminimaris</name>
    <dbReference type="NCBI Taxonomy" id="2954799"/>
    <lineage>
        <taxon>Bacteria</taxon>
        <taxon>Pseudomonadati</taxon>
        <taxon>Planctomycetota</taxon>
        <taxon>Planctomycetia</taxon>
        <taxon>Pirellulales</taxon>
        <taxon>Lacipirellulaceae</taxon>
        <taxon>Aeoliella</taxon>
    </lineage>
</organism>
<evidence type="ECO:0000313" key="5">
    <source>
        <dbReference type="Proteomes" id="UP001155241"/>
    </source>
</evidence>
<dbReference type="Pfam" id="PF12895">
    <property type="entry name" value="ANAPC3"/>
    <property type="match status" value="1"/>
</dbReference>
<keyword evidence="5" id="KW-1185">Reference proteome</keyword>
<keyword evidence="1" id="KW-0677">Repeat</keyword>
<evidence type="ECO:0000256" key="1">
    <source>
        <dbReference type="ARBA" id="ARBA00022737"/>
    </source>
</evidence>
<name>A0A9X2JG54_9BACT</name>
<dbReference type="SUPFAM" id="SSF48452">
    <property type="entry name" value="TPR-like"/>
    <property type="match status" value="1"/>
</dbReference>
<dbReference type="RefSeq" id="WP_252852128.1">
    <property type="nucleotide sequence ID" value="NZ_JAMXLR010000028.1"/>
</dbReference>
<evidence type="ECO:0000313" key="4">
    <source>
        <dbReference type="EMBL" id="MCO6044022.1"/>
    </source>
</evidence>
<comment type="caution">
    <text evidence="4">The sequence shown here is derived from an EMBL/GenBank/DDBJ whole genome shotgun (WGS) entry which is preliminary data.</text>
</comment>
<evidence type="ECO:0000256" key="2">
    <source>
        <dbReference type="ARBA" id="ARBA00022803"/>
    </source>
</evidence>
<dbReference type="AlphaFoldDB" id="A0A9X2JG54"/>
<protein>
    <submittedName>
        <fullName evidence="4">Tetratricopeptide repeat protein</fullName>
    </submittedName>
</protein>
<reference evidence="4" key="1">
    <citation type="submission" date="2022-06" db="EMBL/GenBank/DDBJ databases">
        <title>Aeoliella straminimaris, a novel planctomycete from sediments.</title>
        <authorList>
            <person name="Vitorino I.R."/>
            <person name="Lage O.M."/>
        </authorList>
    </citation>
    <scope>NUCLEOTIDE SEQUENCE</scope>
    <source>
        <strain evidence="4">ICT_H6.2</strain>
    </source>
</reference>
<dbReference type="InterPro" id="IPR011990">
    <property type="entry name" value="TPR-like_helical_dom_sf"/>
</dbReference>
<proteinExistence type="predicted"/>
<feature type="repeat" description="TPR" evidence="3">
    <location>
        <begin position="55"/>
        <end position="88"/>
    </location>
</feature>
<dbReference type="Gene3D" id="1.25.40.10">
    <property type="entry name" value="Tetratricopeptide repeat domain"/>
    <property type="match status" value="2"/>
</dbReference>
<dbReference type="PROSITE" id="PS50005">
    <property type="entry name" value="TPR"/>
    <property type="match status" value="1"/>
</dbReference>
<dbReference type="Proteomes" id="UP001155241">
    <property type="component" value="Unassembled WGS sequence"/>
</dbReference>
<dbReference type="EMBL" id="JAMXLR010000028">
    <property type="protein sequence ID" value="MCO6044022.1"/>
    <property type="molecule type" value="Genomic_DNA"/>
</dbReference>
<accession>A0A9X2JG54</accession>
<evidence type="ECO:0000256" key="3">
    <source>
        <dbReference type="PROSITE-ProRule" id="PRU00339"/>
    </source>
</evidence>
<keyword evidence="2 3" id="KW-0802">TPR repeat</keyword>
<dbReference type="SMART" id="SM00028">
    <property type="entry name" value="TPR"/>
    <property type="match status" value="7"/>
</dbReference>
<sequence length="354" mass="39596">MALQLFSLNAAMGDSATQDCESTPYAQGCNCLDEGCYGDALRLLEEAVRLEPNDAKSLNALGVCYLHTQQPEQAYEAFRAAIAADSEFPKAYTNLGALCCRCGRYQEATQVLSIWVEKFPQLPQFSAVLLERAWGNYAIGKPAEALEDALKLKDTMPQSPKRIAIEALALGALGRQEEACRVARKLIGMQSKYEYFAHFVLGNALALDREFEEADGEYTMALEFASDEPHAYYNRGRTRLFQSRYREAINDMESALQCRSSFFSFDPRKAQVTRACCLLVLQDTAAAKDAVNEILCNDPEDEDALLLQFLTAQSETDEAVMRTAIEKLLLGTKHREFAQRRANQDQDALSTRRK</sequence>